<keyword evidence="3" id="KW-0378">Hydrolase</keyword>
<evidence type="ECO:0000313" key="8">
    <source>
        <dbReference type="Proteomes" id="UP000660262"/>
    </source>
</evidence>
<dbReference type="Pfam" id="PF14543">
    <property type="entry name" value="TAXi_N"/>
    <property type="match status" value="1"/>
</dbReference>
<dbReference type="PANTHER" id="PTHR13683:SF817">
    <property type="entry name" value="OS07G0592200 PROTEIN"/>
    <property type="match status" value="1"/>
</dbReference>
<keyword evidence="5" id="KW-1133">Transmembrane helix</keyword>
<dbReference type="GO" id="GO:0006508">
    <property type="term" value="P:proteolysis"/>
    <property type="evidence" value="ECO:0007669"/>
    <property type="project" value="UniProtKB-KW"/>
</dbReference>
<feature type="region of interest" description="Disordered" evidence="4">
    <location>
        <begin position="1"/>
        <end position="30"/>
    </location>
</feature>
<dbReference type="InterPro" id="IPR032799">
    <property type="entry name" value="TAXi_C"/>
</dbReference>
<dbReference type="Pfam" id="PF14541">
    <property type="entry name" value="TAXi_C"/>
    <property type="match status" value="1"/>
</dbReference>
<proteinExistence type="inferred from homology"/>
<evidence type="ECO:0000256" key="1">
    <source>
        <dbReference type="ARBA" id="ARBA00007447"/>
    </source>
</evidence>
<feature type="active site" evidence="2">
    <location>
        <position position="81"/>
    </location>
</feature>
<feature type="active site" evidence="2">
    <location>
        <position position="282"/>
    </location>
</feature>
<comment type="similarity">
    <text evidence="1 3">Belongs to the peptidase A1 family.</text>
</comment>
<dbReference type="InterPro" id="IPR001461">
    <property type="entry name" value="Aspartic_peptidase_A1"/>
</dbReference>
<dbReference type="Proteomes" id="UP000660262">
    <property type="component" value="Unassembled WGS sequence"/>
</dbReference>
<sequence>MNNMSTLQSVDDSGGGVLGKTSKNSDDLKPPSFRRSLFGISSASDRRAAALHLGGSIKDDGYFYATLELGTPPKAYTLIVDTGSTMTYMPCKDCYACGPNHRDPPYDPSASLTSQTVPCNSPLCFTSSCRSNTCHYSRSYAESSSSEGRLVSDVMEIGDGGASERIVFGCELKETGEIYRQVADGIIGLGSDNVAIITQLEKAGTIDDAFALCFGGFDGEGALLLGKPPLPQTIASNLRYSPRVLQGRSSFYISSLSSIGFGGTSLPVSASTLRSGMGAVLDSGTTFSYIPTQAFNQARDAVQRLRTQSLPSGIPGPDPRYQDICWGGLNDRSPAGLAQHFPTMSLTFDGINGAPGPNLELPPENYLFLHTKRNDAVCFGFFDNGHSGSLLGGITFRNVLVVYDRVDNKFGFVKADCKSLTQNVSPPANNVKSAESSNATTSASQSLLSRRQSGSASSLLAAIVTISIILGAGYAAVSYIPKCKQMFDQRWLRGRYTVMVPSIHDDTEMANMLPTSTGPGVNSKAVAD</sequence>
<keyword evidence="5" id="KW-0812">Transmembrane</keyword>
<name>A0A830HZW0_9CHLO</name>
<dbReference type="InterPro" id="IPR032861">
    <property type="entry name" value="TAXi_N"/>
</dbReference>
<comment type="caution">
    <text evidence="7">The sequence shown here is derived from an EMBL/GenBank/DDBJ whole genome shotgun (WGS) entry which is preliminary data.</text>
</comment>
<protein>
    <recommendedName>
        <fullName evidence="6">Peptidase A1 domain-containing protein</fullName>
    </recommendedName>
</protein>
<dbReference type="SUPFAM" id="SSF50630">
    <property type="entry name" value="Acid proteases"/>
    <property type="match status" value="1"/>
</dbReference>
<evidence type="ECO:0000256" key="2">
    <source>
        <dbReference type="PIRSR" id="PIRSR601461-1"/>
    </source>
</evidence>
<dbReference type="PRINTS" id="PR00792">
    <property type="entry name" value="PEPSIN"/>
</dbReference>
<dbReference type="EMBL" id="BNJQ01000034">
    <property type="protein sequence ID" value="GHP11360.1"/>
    <property type="molecule type" value="Genomic_DNA"/>
</dbReference>
<keyword evidence="3" id="KW-0064">Aspartyl protease</keyword>
<dbReference type="OrthoDB" id="2747330at2759"/>
<feature type="compositionally biased region" description="Polar residues" evidence="4">
    <location>
        <begin position="1"/>
        <end position="11"/>
    </location>
</feature>
<dbReference type="InterPro" id="IPR033121">
    <property type="entry name" value="PEPTIDASE_A1"/>
</dbReference>
<keyword evidence="5" id="KW-0472">Membrane</keyword>
<accession>A0A830HZW0</accession>
<dbReference type="Gene3D" id="2.40.70.10">
    <property type="entry name" value="Acid Proteases"/>
    <property type="match status" value="2"/>
</dbReference>
<keyword evidence="8" id="KW-1185">Reference proteome</keyword>
<dbReference type="GO" id="GO:0004190">
    <property type="term" value="F:aspartic-type endopeptidase activity"/>
    <property type="evidence" value="ECO:0007669"/>
    <property type="project" value="UniProtKB-KW"/>
</dbReference>
<feature type="transmembrane region" description="Helical" evidence="5">
    <location>
        <begin position="459"/>
        <end position="480"/>
    </location>
</feature>
<dbReference type="PROSITE" id="PS51767">
    <property type="entry name" value="PEPTIDASE_A1"/>
    <property type="match status" value="1"/>
</dbReference>
<evidence type="ECO:0000256" key="4">
    <source>
        <dbReference type="SAM" id="MobiDB-lite"/>
    </source>
</evidence>
<evidence type="ECO:0000259" key="6">
    <source>
        <dbReference type="PROSITE" id="PS51767"/>
    </source>
</evidence>
<gene>
    <name evidence="7" type="ORF">PPROV_001008800</name>
</gene>
<keyword evidence="3" id="KW-0645">Protease</keyword>
<dbReference type="InterPro" id="IPR001969">
    <property type="entry name" value="Aspartic_peptidase_AS"/>
</dbReference>
<dbReference type="InterPro" id="IPR021109">
    <property type="entry name" value="Peptidase_aspartic_dom_sf"/>
</dbReference>
<feature type="domain" description="Peptidase A1" evidence="6">
    <location>
        <begin position="63"/>
        <end position="413"/>
    </location>
</feature>
<organism evidence="7 8">
    <name type="scientific">Pycnococcus provasolii</name>
    <dbReference type="NCBI Taxonomy" id="41880"/>
    <lineage>
        <taxon>Eukaryota</taxon>
        <taxon>Viridiplantae</taxon>
        <taxon>Chlorophyta</taxon>
        <taxon>Pseudoscourfieldiophyceae</taxon>
        <taxon>Pseudoscourfieldiales</taxon>
        <taxon>Pycnococcaceae</taxon>
        <taxon>Pycnococcus</taxon>
    </lineage>
</organism>
<evidence type="ECO:0000256" key="3">
    <source>
        <dbReference type="RuleBase" id="RU000454"/>
    </source>
</evidence>
<reference evidence="7" key="1">
    <citation type="submission" date="2020-10" db="EMBL/GenBank/DDBJ databases">
        <title>Unveiling of a novel bifunctional photoreceptor, Dualchrome1, isolated from a cosmopolitan green alga.</title>
        <authorList>
            <person name="Suzuki S."/>
            <person name="Kawachi M."/>
        </authorList>
    </citation>
    <scope>NUCLEOTIDE SEQUENCE</scope>
    <source>
        <strain evidence="7">NIES 2893</strain>
    </source>
</reference>
<dbReference type="PROSITE" id="PS00141">
    <property type="entry name" value="ASP_PROTEASE"/>
    <property type="match status" value="2"/>
</dbReference>
<dbReference type="PANTHER" id="PTHR13683">
    <property type="entry name" value="ASPARTYL PROTEASES"/>
    <property type="match status" value="1"/>
</dbReference>
<dbReference type="AlphaFoldDB" id="A0A830HZW0"/>
<evidence type="ECO:0000313" key="7">
    <source>
        <dbReference type="EMBL" id="GHP11360.1"/>
    </source>
</evidence>
<evidence type="ECO:0000256" key="5">
    <source>
        <dbReference type="SAM" id="Phobius"/>
    </source>
</evidence>